<dbReference type="Gene3D" id="2.130.10.10">
    <property type="entry name" value="YVTN repeat-like/Quinoprotein amine dehydrogenase"/>
    <property type="match status" value="1"/>
</dbReference>
<evidence type="ECO:0000313" key="7">
    <source>
        <dbReference type="EMBL" id="PWA98841.1"/>
    </source>
</evidence>
<dbReference type="SUPFAM" id="SSF51905">
    <property type="entry name" value="FAD/NAD(P)-binding domain"/>
    <property type="match status" value="1"/>
</dbReference>
<comment type="caution">
    <text evidence="7">The sequence shown here is derived from an EMBL/GenBank/DDBJ whole genome shotgun (WGS) entry which is preliminary data.</text>
</comment>
<comment type="cofactor">
    <cofactor evidence="1">
        <name>FAD</name>
        <dbReference type="ChEBI" id="CHEBI:57692"/>
    </cofactor>
</comment>
<dbReference type="PANTHER" id="PTHR48467:SF1">
    <property type="entry name" value="GLUTAMATE SYNTHASE 1 [NADH], CHLOROPLASTIC-LIKE"/>
    <property type="match status" value="1"/>
</dbReference>
<name>A0A2U1QLG3_ARTAN</name>
<dbReference type="AlphaFoldDB" id="A0A2U1QLG3"/>
<organism evidence="7 8">
    <name type="scientific">Artemisia annua</name>
    <name type="common">Sweet wormwood</name>
    <dbReference type="NCBI Taxonomy" id="35608"/>
    <lineage>
        <taxon>Eukaryota</taxon>
        <taxon>Viridiplantae</taxon>
        <taxon>Streptophyta</taxon>
        <taxon>Embryophyta</taxon>
        <taxon>Tracheophyta</taxon>
        <taxon>Spermatophyta</taxon>
        <taxon>Magnoliopsida</taxon>
        <taxon>eudicotyledons</taxon>
        <taxon>Gunneridae</taxon>
        <taxon>Pentapetalae</taxon>
        <taxon>asterids</taxon>
        <taxon>campanulids</taxon>
        <taxon>Asterales</taxon>
        <taxon>Asteraceae</taxon>
        <taxon>Asteroideae</taxon>
        <taxon>Anthemideae</taxon>
        <taxon>Artemisiinae</taxon>
        <taxon>Artemisia</taxon>
    </lineage>
</organism>
<evidence type="ECO:0000259" key="6">
    <source>
        <dbReference type="Pfam" id="PF23628"/>
    </source>
</evidence>
<evidence type="ECO:0000256" key="1">
    <source>
        <dbReference type="ARBA" id="ARBA00001974"/>
    </source>
</evidence>
<dbReference type="GO" id="GO:0016491">
    <property type="term" value="F:oxidoreductase activity"/>
    <property type="evidence" value="ECO:0007669"/>
    <property type="project" value="UniProtKB-KW"/>
</dbReference>
<dbReference type="InterPro" id="IPR055566">
    <property type="entry name" value="ARM_LIN"/>
</dbReference>
<gene>
    <name evidence="7" type="ORF">CTI12_AA011710</name>
</gene>
<evidence type="ECO:0000313" key="8">
    <source>
        <dbReference type="Proteomes" id="UP000245207"/>
    </source>
</evidence>
<dbReference type="Pfam" id="PF23628">
    <property type="entry name" value="ARM_LIN_C"/>
    <property type="match status" value="1"/>
</dbReference>
<proteinExistence type="predicted"/>
<feature type="domain" description="Putative E3 ubiquitin-protein ligase LIN ARM-like" evidence="6">
    <location>
        <begin position="20"/>
        <end position="82"/>
    </location>
</feature>
<dbReference type="InterPro" id="IPR036188">
    <property type="entry name" value="FAD/NAD-bd_sf"/>
</dbReference>
<dbReference type="InterPro" id="IPR001680">
    <property type="entry name" value="WD40_rpt"/>
</dbReference>
<dbReference type="EMBL" id="PKPP01000047">
    <property type="protein sequence ID" value="PWA98841.1"/>
    <property type="molecule type" value="Genomic_DNA"/>
</dbReference>
<keyword evidence="2" id="KW-0285">Flavoprotein</keyword>
<dbReference type="PANTHER" id="PTHR48467">
    <property type="entry name" value="GLUTAMATE SYNTHASE 1 [NADH], CHLOROPLASTIC-LIKE"/>
    <property type="match status" value="1"/>
</dbReference>
<protein>
    <submittedName>
        <fullName evidence="7">Pyridine nucleotide-disulfide oxidoreductase family protein</fullName>
    </submittedName>
</protein>
<dbReference type="STRING" id="35608.A0A2U1QLG3"/>
<dbReference type="SMART" id="SM00320">
    <property type="entry name" value="WD40"/>
    <property type="match status" value="2"/>
</dbReference>
<reference evidence="7 8" key="1">
    <citation type="journal article" date="2018" name="Mol. Plant">
        <title>The genome of Artemisia annua provides insight into the evolution of Asteraceae family and artemisinin biosynthesis.</title>
        <authorList>
            <person name="Shen Q."/>
            <person name="Zhang L."/>
            <person name="Liao Z."/>
            <person name="Wang S."/>
            <person name="Yan T."/>
            <person name="Shi P."/>
            <person name="Liu M."/>
            <person name="Fu X."/>
            <person name="Pan Q."/>
            <person name="Wang Y."/>
            <person name="Lv Z."/>
            <person name="Lu X."/>
            <person name="Zhang F."/>
            <person name="Jiang W."/>
            <person name="Ma Y."/>
            <person name="Chen M."/>
            <person name="Hao X."/>
            <person name="Li L."/>
            <person name="Tang Y."/>
            <person name="Lv G."/>
            <person name="Zhou Y."/>
            <person name="Sun X."/>
            <person name="Brodelius P.E."/>
            <person name="Rose J.K.C."/>
            <person name="Tang K."/>
        </authorList>
    </citation>
    <scope>NUCLEOTIDE SEQUENCE [LARGE SCALE GENOMIC DNA]</scope>
    <source>
        <strain evidence="8">cv. Huhao1</strain>
        <tissue evidence="7">Leaf</tissue>
    </source>
</reference>
<dbReference type="Proteomes" id="UP000245207">
    <property type="component" value="Unassembled WGS sequence"/>
</dbReference>
<evidence type="ECO:0000256" key="2">
    <source>
        <dbReference type="ARBA" id="ARBA00022630"/>
    </source>
</evidence>
<evidence type="ECO:0000256" key="3">
    <source>
        <dbReference type="ARBA" id="ARBA00022827"/>
    </source>
</evidence>
<keyword evidence="5" id="KW-0560">Oxidoreductase</keyword>
<sequence>MAQAKNMLHNRSCMKNVRLRWEKEEEKAADEWEKKAAFVIALSEGLKSRYAEICSACFVSAIWLVHMPTLLPDTGLQGATLAFEMFKVFSEGNESSADLWNHKELTQQDCSMNGEVLSIVCIKDKILSGHSDGIIKVWTRKGSLLHPIQEVREYSKAVTSLTALQTRDALYSGSHDKIVRGWSINKEMIQCDQVYDVKDHVNNLLVANSISCYIPQGAGIKEIDLATGTLSSIQSGSRKLLGKSNLVHALKVHDGLVARISEDMVKEELKSASSKPGREGLSQLLENRNVQVVTFSDWEKINSEEKRLGSLKGKLREKITDWNDLLQCVTVVLRGGGSRGCDGAWVMLKAHEGAEVDIIDRLPTPFGLVRSGVAPDQTKSLAVCVHSAVDNHMPSIRLYLLMVLKVTESLVSGEELKGVHSAREFGNVALYVARILLRPLKELATTVIATHALEALRESSIRKVYLVGRRGPVQAACTAKELREILAIKDLHINIKEADLLKTSADEEEMKNNRIRRRVFELLSKASSSAAPHPSLGQRELHFTFFRKPEKFLESSDRSGYVDGVNFEKTTLIGSAGSGNQIAAGTGQYEDLNCGIGYKSVPVDGLAFDHSKGVVPNMRGLVAQIEEGLYVCGWLKRGPTGIIATNLYDAEETVASISEDIAKKEITSASSKPGREGLSQLLENRNVQFAVVIDGKNDSTIKHPQVPLILTYSQLILLVATKLNLDLQSGFKMSFVLLSQSYFRDNNDVVEIVDDEVED</sequence>
<accession>A0A2U1QLG3</accession>
<dbReference type="InterPro" id="IPR015943">
    <property type="entry name" value="WD40/YVTN_repeat-like_dom_sf"/>
</dbReference>
<dbReference type="InterPro" id="IPR055275">
    <property type="entry name" value="Ferredox_Rdtase"/>
</dbReference>
<dbReference type="Gene3D" id="3.50.50.60">
    <property type="entry name" value="FAD/NAD(P)-binding domain"/>
    <property type="match status" value="1"/>
</dbReference>
<dbReference type="Gene3D" id="3.40.50.720">
    <property type="entry name" value="NAD(P)-binding Rossmann-like Domain"/>
    <property type="match status" value="1"/>
</dbReference>
<dbReference type="InterPro" id="IPR036322">
    <property type="entry name" value="WD40_repeat_dom_sf"/>
</dbReference>
<keyword evidence="3" id="KW-0274">FAD</keyword>
<dbReference type="OrthoDB" id="333024at2759"/>
<dbReference type="SUPFAM" id="SSF50978">
    <property type="entry name" value="WD40 repeat-like"/>
    <property type="match status" value="1"/>
</dbReference>
<keyword evidence="8" id="KW-1185">Reference proteome</keyword>
<keyword evidence="4" id="KW-0521">NADP</keyword>
<evidence type="ECO:0000256" key="4">
    <source>
        <dbReference type="ARBA" id="ARBA00022857"/>
    </source>
</evidence>
<evidence type="ECO:0000256" key="5">
    <source>
        <dbReference type="ARBA" id="ARBA00023002"/>
    </source>
</evidence>